<dbReference type="AlphaFoldDB" id="A0A1B0DIS0"/>
<dbReference type="PANTHER" id="PTHR24096:SF149">
    <property type="entry name" value="AMP-BINDING DOMAIN-CONTAINING PROTEIN-RELATED"/>
    <property type="match status" value="1"/>
</dbReference>
<dbReference type="SUPFAM" id="SSF56801">
    <property type="entry name" value="Acetyl-CoA synthetase-like"/>
    <property type="match status" value="1"/>
</dbReference>
<dbReference type="Gene3D" id="3.30.300.30">
    <property type="match status" value="1"/>
</dbReference>
<dbReference type="InterPro" id="IPR042099">
    <property type="entry name" value="ANL_N_sf"/>
</dbReference>
<dbReference type="Pfam" id="PF13193">
    <property type="entry name" value="AMP-binding_C"/>
    <property type="match status" value="1"/>
</dbReference>
<dbReference type="EnsemblMetazoa" id="PPAI008057-RA">
    <property type="protein sequence ID" value="PPAI008057-PA"/>
    <property type="gene ID" value="PPAI008057"/>
</dbReference>
<dbReference type="VEuPathDB" id="VectorBase:PPAI008057"/>
<dbReference type="PANTHER" id="PTHR24096">
    <property type="entry name" value="LONG-CHAIN-FATTY-ACID--COA LIGASE"/>
    <property type="match status" value="1"/>
</dbReference>
<comment type="similarity">
    <text evidence="1">Belongs to the ATP-dependent AMP-binding enzyme family.</text>
</comment>
<organism evidence="4 5">
    <name type="scientific">Phlebotomus papatasi</name>
    <name type="common">Sandfly</name>
    <dbReference type="NCBI Taxonomy" id="29031"/>
    <lineage>
        <taxon>Eukaryota</taxon>
        <taxon>Metazoa</taxon>
        <taxon>Ecdysozoa</taxon>
        <taxon>Arthropoda</taxon>
        <taxon>Hexapoda</taxon>
        <taxon>Insecta</taxon>
        <taxon>Pterygota</taxon>
        <taxon>Neoptera</taxon>
        <taxon>Endopterygota</taxon>
        <taxon>Diptera</taxon>
        <taxon>Nematocera</taxon>
        <taxon>Psychodoidea</taxon>
        <taxon>Psychodidae</taxon>
        <taxon>Phlebotomus</taxon>
        <taxon>Phlebotomus</taxon>
    </lineage>
</organism>
<dbReference type="EMBL" id="AJVK01034518">
    <property type="status" value="NOT_ANNOTATED_CDS"/>
    <property type="molecule type" value="Genomic_DNA"/>
</dbReference>
<feature type="domain" description="AMP-binding enzyme C-terminal" evidence="3">
    <location>
        <begin position="56"/>
        <end position="116"/>
    </location>
</feature>
<dbReference type="InterPro" id="IPR025110">
    <property type="entry name" value="AMP-bd_C"/>
</dbReference>
<sequence>MKGYIGNDAATKEVFDPEGWLRTGDLGYYDEDEFFFIVDRIKEVIKYRALQVPPAELEALLLSHPKIADAGVTGIPNEADGEHPIAFVVKKPSEEITEQEIKDYIANLVIDIKRLRGGIRQQTRPHTEKLSSLQQ</sequence>
<keyword evidence="2" id="KW-0436">Ligase</keyword>
<protein>
    <recommendedName>
        <fullName evidence="3">AMP-binding enzyme C-terminal domain-containing protein</fullName>
    </recommendedName>
</protein>
<proteinExistence type="inferred from homology"/>
<evidence type="ECO:0000256" key="1">
    <source>
        <dbReference type="ARBA" id="ARBA00006432"/>
    </source>
</evidence>
<reference evidence="4" key="1">
    <citation type="submission" date="2022-08" db="UniProtKB">
        <authorList>
            <consortium name="EnsemblMetazoa"/>
        </authorList>
    </citation>
    <scope>IDENTIFICATION</scope>
    <source>
        <strain evidence="4">Israel</strain>
    </source>
</reference>
<dbReference type="InterPro" id="IPR045851">
    <property type="entry name" value="AMP-bd_C_sf"/>
</dbReference>
<dbReference type="Gene3D" id="3.40.50.12780">
    <property type="entry name" value="N-terminal domain of ligase-like"/>
    <property type="match status" value="1"/>
</dbReference>
<dbReference type="GO" id="GO:0016405">
    <property type="term" value="F:CoA-ligase activity"/>
    <property type="evidence" value="ECO:0007669"/>
    <property type="project" value="TreeGrafter"/>
</dbReference>
<evidence type="ECO:0000256" key="2">
    <source>
        <dbReference type="ARBA" id="ARBA00022598"/>
    </source>
</evidence>
<evidence type="ECO:0000313" key="4">
    <source>
        <dbReference type="EnsemblMetazoa" id="PPAI008057-PA"/>
    </source>
</evidence>
<keyword evidence="5" id="KW-1185">Reference proteome</keyword>
<name>A0A1B0DIS0_PHLPP</name>
<evidence type="ECO:0000313" key="5">
    <source>
        <dbReference type="Proteomes" id="UP000092462"/>
    </source>
</evidence>
<evidence type="ECO:0000259" key="3">
    <source>
        <dbReference type="Pfam" id="PF13193"/>
    </source>
</evidence>
<dbReference type="VEuPathDB" id="VectorBase:PPAPM1_002747"/>
<dbReference type="Proteomes" id="UP000092462">
    <property type="component" value="Unassembled WGS sequence"/>
</dbReference>
<accession>A0A1B0DIS0</accession>